<dbReference type="Pfam" id="PF00361">
    <property type="entry name" value="Proton_antipo_M"/>
    <property type="match status" value="1"/>
</dbReference>
<evidence type="ECO:0000259" key="8">
    <source>
        <dbReference type="Pfam" id="PF00662"/>
    </source>
</evidence>
<dbReference type="PANTHER" id="PTHR42829:SF2">
    <property type="entry name" value="NADH-UBIQUINONE OXIDOREDUCTASE CHAIN 5"/>
    <property type="match status" value="1"/>
</dbReference>
<dbReference type="GO" id="GO:0015990">
    <property type="term" value="P:electron transport coupled proton transport"/>
    <property type="evidence" value="ECO:0007669"/>
    <property type="project" value="TreeGrafter"/>
</dbReference>
<feature type="transmembrane region" description="Helical" evidence="6">
    <location>
        <begin position="276"/>
        <end position="294"/>
    </location>
</feature>
<feature type="transmembrane region" description="Helical" evidence="6">
    <location>
        <begin position="334"/>
        <end position="352"/>
    </location>
</feature>
<dbReference type="InterPro" id="IPR003945">
    <property type="entry name" value="NU5C-like"/>
</dbReference>
<name>A0A401YH91_9ACTN</name>
<dbReference type="GO" id="GO:0016020">
    <property type="term" value="C:membrane"/>
    <property type="evidence" value="ECO:0007669"/>
    <property type="project" value="UniProtKB-SubCell"/>
</dbReference>
<evidence type="ECO:0000256" key="1">
    <source>
        <dbReference type="ARBA" id="ARBA00004127"/>
    </source>
</evidence>
<comment type="subcellular location">
    <subcellularLocation>
        <location evidence="1">Endomembrane system</location>
        <topology evidence="1">Multi-pass membrane protein</topology>
    </subcellularLocation>
    <subcellularLocation>
        <location evidence="5">Membrane</location>
        <topology evidence="5">Multi-pass membrane protein</topology>
    </subcellularLocation>
</comment>
<accession>A0A401YH91</accession>
<feature type="domain" description="NADH-Ubiquinone oxidoreductase (complex I) chain 5 N-terminal" evidence="8">
    <location>
        <begin position="97"/>
        <end position="147"/>
    </location>
</feature>
<dbReference type="EMBL" id="BIFH01000015">
    <property type="protein sequence ID" value="GCD93984.1"/>
    <property type="molecule type" value="Genomic_DNA"/>
</dbReference>
<feature type="domain" description="NADH:quinone oxidoreductase/Mrp antiporter transmembrane" evidence="7">
    <location>
        <begin position="163"/>
        <end position="449"/>
    </location>
</feature>
<dbReference type="InterPro" id="IPR001516">
    <property type="entry name" value="Proton_antipo_N"/>
</dbReference>
<evidence type="ECO:0000256" key="3">
    <source>
        <dbReference type="ARBA" id="ARBA00022989"/>
    </source>
</evidence>
<feature type="transmembrane region" description="Helical" evidence="6">
    <location>
        <begin position="400"/>
        <end position="421"/>
    </location>
</feature>
<sequence length="664" mass="70343">MIETSSLASGALLANEGGGGLHSTAASGAFSALWLVVGLPLLGAVLLLVGGKRTNPFGHILATALALGSFVVGVLMFVTMLDKSGPGRSVDQHLWTWAPVNEFQADIGLHLDQLSMVFVLLITGVGSLIHIYSIGYMAHDENRRRFFAYLNLFVAAMLLLVLANNYLLLYVGWEGVGLASYLLIGFWQHKPSAATAAKKAFIMNRVGDFGLAVAIFLMFTTFGTFSFEDVLGGSATASDGTMTAIGLMLLLAACGKSAQFPLQAWLGDAMEGPTPVSALIHAATMVTAGVYLITRSAEIFDASPDAQLAVTIVGAITVLFGAIVGCAKDDIKKALAASTMSQIGYMILAAGLGPIGYAFAIMHLVTHGFFKAGLFLGAGSVMHGMNDEVDMRRYGGLRKYMPITFVTFGLGYLAIIGFPLLSGFFSKDKIIEAAFAKGGTSGWILGAVTLLAAGLTAYYMTRVMLMTFFGKERWKEAPAGAPADWHEPHPHESPVSMTGPMILLAFGSVFAGGLFALNDSFVKWLTPVTGFSHGDLPMSEWAVTGMAIAMVALGTAVAYLQYARREVPSVAPAASPVTVAARRDLYQDAINEGLVMRPGQYLTRLLVWFDNKGVDGFVGGLAAFVGGTSARVRRVQTGFVRTYALSMFGGTLLVVACTLMARMA</sequence>
<reference evidence="9 10" key="1">
    <citation type="submission" date="2018-12" db="EMBL/GenBank/DDBJ databases">
        <title>Draft genome sequence of Embleya hyalina NBRC 13850T.</title>
        <authorList>
            <person name="Komaki H."/>
            <person name="Hosoyama A."/>
            <person name="Kimura A."/>
            <person name="Ichikawa N."/>
            <person name="Tamura T."/>
        </authorList>
    </citation>
    <scope>NUCLEOTIDE SEQUENCE [LARGE SCALE GENOMIC DNA]</scope>
    <source>
        <strain evidence="9 10">NBRC 13850</strain>
    </source>
</reference>
<evidence type="ECO:0000313" key="9">
    <source>
        <dbReference type="EMBL" id="GCD93984.1"/>
    </source>
</evidence>
<organism evidence="9 10">
    <name type="scientific">Embleya hyalina</name>
    <dbReference type="NCBI Taxonomy" id="516124"/>
    <lineage>
        <taxon>Bacteria</taxon>
        <taxon>Bacillati</taxon>
        <taxon>Actinomycetota</taxon>
        <taxon>Actinomycetes</taxon>
        <taxon>Kitasatosporales</taxon>
        <taxon>Streptomycetaceae</taxon>
        <taxon>Embleya</taxon>
    </lineage>
</organism>
<evidence type="ECO:0000256" key="2">
    <source>
        <dbReference type="ARBA" id="ARBA00022692"/>
    </source>
</evidence>
<feature type="transmembrane region" description="Helical" evidence="6">
    <location>
        <begin position="501"/>
        <end position="521"/>
    </location>
</feature>
<dbReference type="NCBIfam" id="TIGR01974">
    <property type="entry name" value="NDH_I_L"/>
    <property type="match status" value="1"/>
</dbReference>
<evidence type="ECO:0000256" key="6">
    <source>
        <dbReference type="SAM" id="Phobius"/>
    </source>
</evidence>
<feature type="transmembrane region" description="Helical" evidence="6">
    <location>
        <begin position="441"/>
        <end position="461"/>
    </location>
</feature>
<dbReference type="NCBIfam" id="NF005141">
    <property type="entry name" value="PRK06590.1"/>
    <property type="match status" value="1"/>
</dbReference>
<evidence type="ECO:0000259" key="7">
    <source>
        <dbReference type="Pfam" id="PF00361"/>
    </source>
</evidence>
<keyword evidence="2 5" id="KW-0812">Transmembrane</keyword>
<feature type="transmembrane region" description="Helical" evidence="6">
    <location>
        <begin position="643"/>
        <end position="661"/>
    </location>
</feature>
<dbReference type="PANTHER" id="PTHR42829">
    <property type="entry name" value="NADH-UBIQUINONE OXIDOREDUCTASE CHAIN 5"/>
    <property type="match status" value="1"/>
</dbReference>
<feature type="transmembrane region" description="Helical" evidence="6">
    <location>
        <begin position="146"/>
        <end position="163"/>
    </location>
</feature>
<dbReference type="GO" id="GO:0003954">
    <property type="term" value="F:NADH dehydrogenase activity"/>
    <property type="evidence" value="ECO:0007669"/>
    <property type="project" value="TreeGrafter"/>
</dbReference>
<feature type="transmembrane region" description="Helical" evidence="6">
    <location>
        <begin position="61"/>
        <end position="81"/>
    </location>
</feature>
<dbReference type="InterPro" id="IPR018393">
    <property type="entry name" value="NADHpl_OxRdtase_5_subgr"/>
</dbReference>
<dbReference type="AlphaFoldDB" id="A0A401YH91"/>
<dbReference type="GO" id="GO:0008137">
    <property type="term" value="F:NADH dehydrogenase (ubiquinone) activity"/>
    <property type="evidence" value="ECO:0007669"/>
    <property type="project" value="InterPro"/>
</dbReference>
<dbReference type="PRINTS" id="PR01434">
    <property type="entry name" value="NADHDHGNASE5"/>
</dbReference>
<feature type="transmembrane region" description="Helical" evidence="6">
    <location>
        <begin position="29"/>
        <end position="49"/>
    </location>
</feature>
<protein>
    <submittedName>
        <fullName evidence="9">NADH-quinone oxidoreductase subunit L</fullName>
    </submittedName>
</protein>
<feature type="transmembrane region" description="Helical" evidence="6">
    <location>
        <begin position="306"/>
        <end position="327"/>
    </location>
</feature>
<dbReference type="InterPro" id="IPR001750">
    <property type="entry name" value="ND/Mrp_TM"/>
</dbReference>
<dbReference type="Proteomes" id="UP000286931">
    <property type="component" value="Unassembled WGS sequence"/>
</dbReference>
<keyword evidence="10" id="KW-1185">Reference proteome</keyword>
<comment type="caution">
    <text evidence="9">The sequence shown here is derived from an EMBL/GenBank/DDBJ whole genome shotgun (WGS) entry which is preliminary data.</text>
</comment>
<feature type="transmembrane region" description="Helical" evidence="6">
    <location>
        <begin position="233"/>
        <end position="255"/>
    </location>
</feature>
<dbReference type="PRINTS" id="PR01435">
    <property type="entry name" value="NPOXDRDTASE5"/>
</dbReference>
<evidence type="ECO:0000313" key="10">
    <source>
        <dbReference type="Proteomes" id="UP000286931"/>
    </source>
</evidence>
<evidence type="ECO:0000256" key="5">
    <source>
        <dbReference type="RuleBase" id="RU000320"/>
    </source>
</evidence>
<keyword evidence="4 6" id="KW-0472">Membrane</keyword>
<feature type="transmembrane region" description="Helical" evidence="6">
    <location>
        <begin position="358"/>
        <end position="379"/>
    </location>
</feature>
<dbReference type="GO" id="GO:0012505">
    <property type="term" value="C:endomembrane system"/>
    <property type="evidence" value="ECO:0007669"/>
    <property type="project" value="UniProtKB-SubCell"/>
</dbReference>
<evidence type="ECO:0000256" key="4">
    <source>
        <dbReference type="ARBA" id="ARBA00023136"/>
    </source>
</evidence>
<dbReference type="GO" id="GO:0042773">
    <property type="term" value="P:ATP synthesis coupled electron transport"/>
    <property type="evidence" value="ECO:0007669"/>
    <property type="project" value="InterPro"/>
</dbReference>
<proteinExistence type="predicted"/>
<keyword evidence="3 6" id="KW-1133">Transmembrane helix</keyword>
<feature type="transmembrane region" description="Helical" evidence="6">
    <location>
        <begin position="209"/>
        <end position="227"/>
    </location>
</feature>
<feature type="transmembrane region" description="Helical" evidence="6">
    <location>
        <begin position="114"/>
        <end position="134"/>
    </location>
</feature>
<feature type="transmembrane region" description="Helical" evidence="6">
    <location>
        <begin position="169"/>
        <end position="188"/>
    </location>
</feature>
<gene>
    <name evidence="9" type="primary">nuoL</name>
    <name evidence="9" type="ORF">EHYA_01640</name>
</gene>
<dbReference type="Gene3D" id="1.20.5.2700">
    <property type="match status" value="1"/>
</dbReference>
<feature type="transmembrane region" description="Helical" evidence="6">
    <location>
        <begin position="541"/>
        <end position="560"/>
    </location>
</feature>
<dbReference type="Pfam" id="PF00662">
    <property type="entry name" value="Proton_antipo_N"/>
    <property type="match status" value="1"/>
</dbReference>